<dbReference type="Proteomes" id="UP000604046">
    <property type="component" value="Unassembled WGS sequence"/>
</dbReference>
<evidence type="ECO:0000313" key="3">
    <source>
        <dbReference type="EMBL" id="CAE7247415.1"/>
    </source>
</evidence>
<evidence type="ECO:0000256" key="2">
    <source>
        <dbReference type="SAM" id="MobiDB-lite"/>
    </source>
</evidence>
<name>A0A812LJU6_9DINO</name>
<accession>A0A812LJU6</accession>
<evidence type="ECO:0000313" key="4">
    <source>
        <dbReference type="Proteomes" id="UP000604046"/>
    </source>
</evidence>
<sequence length="526" mass="58099">MFHLLATVYEKVNIENTYSDHLICRSNWIPVRDSMLAFTVSRGGEYLIVAELPSGTSHVERMIFRCYASQPYIMVAAHKMSRKHKLVQARSLPGASRLSLVGLMQPEGLDKDQPVHIDWEYDAMRKPEFDPLELLLEEVQSCSSGSASRWPEEPKPAAGLTQAKVAGVPGHEAGPLFRPPQTGSEKEEVDDALQDTMSQNGLDELLPDVDNTISFADKKVMFGSKAAEACENKEAILAKPKTAEKAEDGKELPPAIMMSLAPMPSIRPADAKLKEPDLLAEQKPAEVSSLARGELPGAEDIRAIVKAEVTSQLASVFDRIDSLKKSCDELSEEIDKLKGRPSEAQVEGAKPSSEDVEELHRSVKKELFDVQQVLNSELKDLSTLLEDRDKSADEKFEALETADAQIQLDLQALRLDHATMRSALEDEFNPTMVNLTAVQRALGTAHKEVEARLNDCLARQKSDALFLNGRLKDMETGWTGLLGCFCKRRRPKEVAFRPSEFSSKGGQPQPQSIPADPERSVSLDAD</sequence>
<feature type="compositionally biased region" description="Basic and acidic residues" evidence="2">
    <location>
        <begin position="516"/>
        <end position="526"/>
    </location>
</feature>
<feature type="coiled-coil region" evidence="1">
    <location>
        <begin position="313"/>
        <end position="340"/>
    </location>
</feature>
<reference evidence="3" key="1">
    <citation type="submission" date="2021-02" db="EMBL/GenBank/DDBJ databases">
        <authorList>
            <person name="Dougan E. K."/>
            <person name="Rhodes N."/>
            <person name="Thang M."/>
            <person name="Chan C."/>
        </authorList>
    </citation>
    <scope>NUCLEOTIDE SEQUENCE</scope>
</reference>
<keyword evidence="1" id="KW-0175">Coiled coil</keyword>
<dbReference type="AlphaFoldDB" id="A0A812LJU6"/>
<comment type="caution">
    <text evidence="3">The sequence shown here is derived from an EMBL/GenBank/DDBJ whole genome shotgun (WGS) entry which is preliminary data.</text>
</comment>
<protein>
    <submittedName>
        <fullName evidence="3">ALG10B protein</fullName>
    </submittedName>
</protein>
<proteinExistence type="predicted"/>
<feature type="region of interest" description="Disordered" evidence="2">
    <location>
        <begin position="496"/>
        <end position="526"/>
    </location>
</feature>
<gene>
    <name evidence="3" type="primary">ALG10B</name>
    <name evidence="3" type="ORF">SNAT2548_LOCUS11845</name>
</gene>
<keyword evidence="4" id="KW-1185">Reference proteome</keyword>
<organism evidence="3 4">
    <name type="scientific">Symbiodinium natans</name>
    <dbReference type="NCBI Taxonomy" id="878477"/>
    <lineage>
        <taxon>Eukaryota</taxon>
        <taxon>Sar</taxon>
        <taxon>Alveolata</taxon>
        <taxon>Dinophyceae</taxon>
        <taxon>Suessiales</taxon>
        <taxon>Symbiodiniaceae</taxon>
        <taxon>Symbiodinium</taxon>
    </lineage>
</organism>
<evidence type="ECO:0000256" key="1">
    <source>
        <dbReference type="SAM" id="Coils"/>
    </source>
</evidence>
<feature type="compositionally biased region" description="Polar residues" evidence="2">
    <location>
        <begin position="500"/>
        <end position="512"/>
    </location>
</feature>
<dbReference type="OrthoDB" id="426583at2759"/>
<dbReference type="EMBL" id="CAJNDS010001112">
    <property type="protein sequence ID" value="CAE7247415.1"/>
    <property type="molecule type" value="Genomic_DNA"/>
</dbReference>